<evidence type="ECO:0000313" key="2">
    <source>
        <dbReference type="Proteomes" id="UP000183832"/>
    </source>
</evidence>
<evidence type="ECO:0000313" key="1">
    <source>
        <dbReference type="EMBL" id="CRL04493.1"/>
    </source>
</evidence>
<gene>
    <name evidence="1" type="ORF">CLUMA_CG017574</name>
</gene>
<dbReference type="Proteomes" id="UP000183832">
    <property type="component" value="Unassembled WGS sequence"/>
</dbReference>
<dbReference type="OrthoDB" id="8008271at2759"/>
<accession>A0A1J1IWA9</accession>
<reference evidence="1 2" key="1">
    <citation type="submission" date="2015-04" db="EMBL/GenBank/DDBJ databases">
        <authorList>
            <person name="Syromyatnikov M.Y."/>
            <person name="Popov V.N."/>
        </authorList>
    </citation>
    <scope>NUCLEOTIDE SEQUENCE [LARGE SCALE GENOMIC DNA]</scope>
</reference>
<protein>
    <submittedName>
        <fullName evidence="1">CLUMA_CG017574, isoform A</fullName>
    </submittedName>
</protein>
<dbReference type="EMBL" id="CVRI01000063">
    <property type="protein sequence ID" value="CRL04493.1"/>
    <property type="molecule type" value="Genomic_DNA"/>
</dbReference>
<name>A0A1J1IWA9_9DIPT</name>
<proteinExistence type="predicted"/>
<sequence length="201" mass="23493">MKALEDKISTKLSKVSKNFDIFNMKVKELDTKVDTKIQQLIDNDNRKRNLIVTGIPPQENESLNDLIKALSSKLGYESSPECRVYRYKGRENNNERPIVIQFSTEFHKQDFFTRYKKIAKTLNLGMFAGFKGKNSRIYLQHDFIKTQYHINKFAIKMLREKKIISTRIIQGFVYVKVSSNDDFKPFETVKDLENAIAIIVN</sequence>
<organism evidence="1 2">
    <name type="scientific">Clunio marinus</name>
    <dbReference type="NCBI Taxonomy" id="568069"/>
    <lineage>
        <taxon>Eukaryota</taxon>
        <taxon>Metazoa</taxon>
        <taxon>Ecdysozoa</taxon>
        <taxon>Arthropoda</taxon>
        <taxon>Hexapoda</taxon>
        <taxon>Insecta</taxon>
        <taxon>Pterygota</taxon>
        <taxon>Neoptera</taxon>
        <taxon>Endopterygota</taxon>
        <taxon>Diptera</taxon>
        <taxon>Nematocera</taxon>
        <taxon>Chironomoidea</taxon>
        <taxon>Chironomidae</taxon>
        <taxon>Clunio</taxon>
    </lineage>
</organism>
<dbReference type="AlphaFoldDB" id="A0A1J1IWA9"/>
<keyword evidence="2" id="KW-1185">Reference proteome</keyword>